<protein>
    <submittedName>
        <fullName evidence="1">Uncharacterized protein</fullName>
    </submittedName>
</protein>
<evidence type="ECO:0000313" key="2">
    <source>
        <dbReference type="EMBL" id="QOY33898.1"/>
    </source>
</evidence>
<accession>A0A1S2LS77</accession>
<name>A0A1S2LS77_9BACI</name>
<dbReference type="KEGG" id="aia:AWH56_014185"/>
<reference evidence="2 3" key="3">
    <citation type="journal article" date="2019" name="Int. J. Syst. Evol. Microbiol.">
        <title>Anaerobacillus isosaccharinicus sp. nov., an alkaliphilic bacterium which degrades isosaccharinic acid.</title>
        <authorList>
            <person name="Bassil N.M."/>
            <person name="Lloyd J.R."/>
        </authorList>
    </citation>
    <scope>NUCLEOTIDE SEQUENCE [LARGE SCALE GENOMIC DNA]</scope>
    <source>
        <strain evidence="2 3">NB2006</strain>
    </source>
</reference>
<reference evidence="2" key="4">
    <citation type="submission" date="2020-10" db="EMBL/GenBank/DDBJ databases">
        <authorList>
            <person name="Bassil N.M."/>
            <person name="Lloyd J.R."/>
        </authorList>
    </citation>
    <scope>NUCLEOTIDE SEQUENCE</scope>
    <source>
        <strain evidence="2">NB2006</strain>
    </source>
</reference>
<reference evidence="1 3" key="1">
    <citation type="submission" date="2016-10" db="EMBL/GenBank/DDBJ databases">
        <title>Draft genome sequences of four alkaliphilic bacteria belonging to the Anaerobacillus genus.</title>
        <authorList>
            <person name="Bassil N.M."/>
            <person name="Lloyd J.R."/>
        </authorList>
    </citation>
    <scope>NUCLEOTIDE SEQUENCE [LARGE SCALE GENOMIC DNA]</scope>
    <source>
        <strain evidence="1 3">NB2006</strain>
    </source>
</reference>
<dbReference type="EMBL" id="CP063356">
    <property type="protein sequence ID" value="QOY33898.1"/>
    <property type="molecule type" value="Genomic_DNA"/>
</dbReference>
<dbReference type="Proteomes" id="UP000180175">
    <property type="component" value="Chromosome"/>
</dbReference>
<gene>
    <name evidence="2" type="ORF">AWH56_014185</name>
    <name evidence="1" type="ORF">AWH56_11670</name>
</gene>
<dbReference type="EMBL" id="LQXD01000107">
    <property type="protein sequence ID" value="OIJ15362.1"/>
    <property type="molecule type" value="Genomic_DNA"/>
</dbReference>
<keyword evidence="3" id="KW-1185">Reference proteome</keyword>
<dbReference type="AlphaFoldDB" id="A0A1S2LS77"/>
<sequence>MKKLLIPVLFIGCLIIFPSQSSALNLMESFFLKITVLEKDIEYQWEYTSPGKYEYEKGEKVIKTKEAKEEMAHILQILDLSEKANVENMVKALKEDRFPHLERLDIRWMTGEHKLYTWVWDAND</sequence>
<dbReference type="RefSeq" id="WP_071317261.1">
    <property type="nucleotide sequence ID" value="NZ_CP063356.2"/>
</dbReference>
<reference evidence="2 3" key="2">
    <citation type="journal article" date="2017" name="Genome Announc.">
        <title>Draft Genome Sequences of Four Alkaliphilic Bacteria Belonging to the Anaerobacillus Genus.</title>
        <authorList>
            <person name="Bassil N.M."/>
            <person name="Lloyd J.R."/>
        </authorList>
    </citation>
    <scope>NUCLEOTIDE SEQUENCE [LARGE SCALE GENOMIC DNA]</scope>
    <source>
        <strain evidence="2 3">NB2006</strain>
    </source>
</reference>
<evidence type="ECO:0000313" key="3">
    <source>
        <dbReference type="Proteomes" id="UP000180175"/>
    </source>
</evidence>
<dbReference type="OrthoDB" id="2886745at2"/>
<evidence type="ECO:0000313" key="1">
    <source>
        <dbReference type="EMBL" id="OIJ15362.1"/>
    </source>
</evidence>
<organism evidence="1 3">
    <name type="scientific">Anaerobacillus isosaccharinicus</name>
    <dbReference type="NCBI Taxonomy" id="1532552"/>
    <lineage>
        <taxon>Bacteria</taxon>
        <taxon>Bacillati</taxon>
        <taxon>Bacillota</taxon>
        <taxon>Bacilli</taxon>
        <taxon>Bacillales</taxon>
        <taxon>Bacillaceae</taxon>
        <taxon>Anaerobacillus</taxon>
    </lineage>
</organism>
<proteinExistence type="predicted"/>